<feature type="non-terminal residue" evidence="1">
    <location>
        <position position="1"/>
    </location>
</feature>
<gene>
    <name evidence="1" type="ORF">QR685DRAFT_449597</name>
</gene>
<reference evidence="1 2" key="1">
    <citation type="submission" date="2023-09" db="EMBL/GenBank/DDBJ databases">
        <title>Multi-omics analysis of a traditional fermented food reveals byproduct-associated fungal strains for waste-to-food upcycling.</title>
        <authorList>
            <consortium name="Lawrence Berkeley National Laboratory"/>
            <person name="Rekdal V.M."/>
            <person name="Villalobos-Escobedo J.M."/>
            <person name="Rodriguez-Valeron N."/>
            <person name="Garcia M.O."/>
            <person name="Vasquez D.P."/>
            <person name="Damayanti I."/>
            <person name="Sorensen P.M."/>
            <person name="Baidoo E.E."/>
            <person name="De Carvalho A.C."/>
            <person name="Riley R."/>
            <person name="Lipzen A."/>
            <person name="He G."/>
            <person name="Yan M."/>
            <person name="Haridas S."/>
            <person name="Daum C."/>
            <person name="Yoshinaga Y."/>
            <person name="Ng V."/>
            <person name="Grigoriev I.V."/>
            <person name="Munk R."/>
            <person name="Nuraida L."/>
            <person name="Wijaya C.H."/>
            <person name="Morales P.-C."/>
            <person name="Keasling J.D."/>
        </authorList>
    </citation>
    <scope>NUCLEOTIDE SEQUENCE [LARGE SCALE GENOMIC DNA]</scope>
    <source>
        <strain evidence="1 2">FGSC 2613</strain>
    </source>
</reference>
<proteinExistence type="predicted"/>
<organism evidence="1 2">
    <name type="scientific">Neurospora intermedia</name>
    <dbReference type="NCBI Taxonomy" id="5142"/>
    <lineage>
        <taxon>Eukaryota</taxon>
        <taxon>Fungi</taxon>
        <taxon>Dikarya</taxon>
        <taxon>Ascomycota</taxon>
        <taxon>Pezizomycotina</taxon>
        <taxon>Sordariomycetes</taxon>
        <taxon>Sordariomycetidae</taxon>
        <taxon>Sordariales</taxon>
        <taxon>Sordariaceae</taxon>
        <taxon>Neurospora</taxon>
    </lineage>
</organism>
<comment type="caution">
    <text evidence="1">The sequence shown here is derived from an EMBL/GenBank/DDBJ whole genome shotgun (WGS) entry which is preliminary data.</text>
</comment>
<name>A0ABR3D4N1_NEUIN</name>
<protein>
    <recommendedName>
        <fullName evidence="3">Heterokaryon incompatibility protein</fullName>
    </recommendedName>
</protein>
<evidence type="ECO:0000313" key="1">
    <source>
        <dbReference type="EMBL" id="KAL0467277.1"/>
    </source>
</evidence>
<evidence type="ECO:0000313" key="2">
    <source>
        <dbReference type="Proteomes" id="UP001451303"/>
    </source>
</evidence>
<dbReference type="Proteomes" id="UP001451303">
    <property type="component" value="Unassembled WGS sequence"/>
</dbReference>
<keyword evidence="2" id="KW-1185">Reference proteome</keyword>
<sequence length="81" mass="9267">FPLWLSLACILDYEQTRYFRSYANLRFIHHTFSMCSIQGVRGFRRLSKAWGKHGSNGLTLGMPSVPGTAVQLTYQLTMPKL</sequence>
<dbReference type="EMBL" id="JAVLET010000010">
    <property type="protein sequence ID" value="KAL0467277.1"/>
    <property type="molecule type" value="Genomic_DNA"/>
</dbReference>
<evidence type="ECO:0008006" key="3">
    <source>
        <dbReference type="Google" id="ProtNLM"/>
    </source>
</evidence>
<accession>A0ABR3D4N1</accession>